<dbReference type="VEuPathDB" id="FungiDB:FUN_003188"/>
<name>A0A2N0QV54_9GLOM</name>
<evidence type="ECO:0000313" key="3">
    <source>
        <dbReference type="Proteomes" id="UP000232688"/>
    </source>
</evidence>
<dbReference type="AlphaFoldDB" id="A0A2N0QV54"/>
<reference evidence="2 3" key="2">
    <citation type="submission" date="2017-10" db="EMBL/GenBank/DDBJ databases">
        <title>Genome analyses suggest a sexual origin of heterokaryosis in a supposedly ancient asexual fungus.</title>
        <authorList>
            <person name="Corradi N."/>
            <person name="Sedzielewska K."/>
            <person name="Noel J."/>
            <person name="Charron P."/>
            <person name="Farinelli L."/>
            <person name="Marton T."/>
            <person name="Kruger M."/>
            <person name="Pelin A."/>
            <person name="Brachmann A."/>
            <person name="Corradi N."/>
        </authorList>
    </citation>
    <scope>NUCLEOTIDE SEQUENCE [LARGE SCALE GENOMIC DNA]</scope>
    <source>
        <strain evidence="2 3">A1</strain>
    </source>
</reference>
<proteinExistence type="predicted"/>
<accession>A0A2N0QV54</accession>
<organism evidence="2 3">
    <name type="scientific">Rhizophagus irregularis</name>
    <dbReference type="NCBI Taxonomy" id="588596"/>
    <lineage>
        <taxon>Eukaryota</taxon>
        <taxon>Fungi</taxon>
        <taxon>Fungi incertae sedis</taxon>
        <taxon>Mucoromycota</taxon>
        <taxon>Glomeromycotina</taxon>
        <taxon>Glomeromycetes</taxon>
        <taxon>Glomerales</taxon>
        <taxon>Glomeraceae</taxon>
        <taxon>Rhizophagus</taxon>
    </lineage>
</organism>
<feature type="compositionally biased region" description="Polar residues" evidence="1">
    <location>
        <begin position="1"/>
        <end position="13"/>
    </location>
</feature>
<protein>
    <submittedName>
        <fullName evidence="2">Uncharacterized protein</fullName>
    </submittedName>
</protein>
<evidence type="ECO:0000313" key="2">
    <source>
        <dbReference type="EMBL" id="PKC54926.1"/>
    </source>
</evidence>
<evidence type="ECO:0000256" key="1">
    <source>
        <dbReference type="SAM" id="MobiDB-lite"/>
    </source>
</evidence>
<dbReference type="EMBL" id="LLXH01002895">
    <property type="protein sequence ID" value="PKC54926.1"/>
    <property type="molecule type" value="Genomic_DNA"/>
</dbReference>
<feature type="compositionally biased region" description="Polar residues" evidence="1">
    <location>
        <begin position="49"/>
        <end position="68"/>
    </location>
</feature>
<sequence>MDEANESSSTHALSHSEIEITSRDLNNNDLHKQTPIDENLTLMDEDPIESSTNKGKSPETQTATQTNIPEQIEITVLNDIFKNKSQDLNKVHKGFIPNDSFKPEMTNNEIINLLKTLFLNDANAYKFEINSTSTYKYFTIYFGTHDSLNQYIEKSPNGLQKIKIYELTNTAINTLIERKFEHLDQAVIKIMDIPFNYDTSMLLKHLVTKTGSNIIEHKEIKKSPRKIPNRNRQGRPIFIKPAYKQLIVRFDQQSAFDYFMQENYWSLEIENFVIKITEKSLKKDL</sequence>
<comment type="caution">
    <text evidence="2">The sequence shown here is derived from an EMBL/GenBank/DDBJ whole genome shotgun (WGS) entry which is preliminary data.</text>
</comment>
<dbReference type="VEuPathDB" id="FungiDB:RhiirA1_403267"/>
<feature type="region of interest" description="Disordered" evidence="1">
    <location>
        <begin position="1"/>
        <end position="68"/>
    </location>
</feature>
<dbReference type="Proteomes" id="UP000232688">
    <property type="component" value="Unassembled WGS sequence"/>
</dbReference>
<gene>
    <name evidence="2" type="ORF">RhiirA1_403267</name>
</gene>
<reference evidence="2 3" key="1">
    <citation type="submission" date="2017-10" db="EMBL/GenBank/DDBJ databases">
        <title>Extensive intraspecific genome diversity in a model arbuscular mycorrhizal fungus.</title>
        <authorList>
            <person name="Chen E.C.H."/>
            <person name="Morin E."/>
            <person name="Baudet D."/>
            <person name="Noel J."/>
            <person name="Ndikumana S."/>
            <person name="Charron P."/>
            <person name="St-Onge C."/>
            <person name="Giorgi J."/>
            <person name="Grigoriev I.V."/>
            <person name="Roux C."/>
            <person name="Martin F.M."/>
            <person name="Corradi N."/>
        </authorList>
    </citation>
    <scope>NUCLEOTIDE SEQUENCE [LARGE SCALE GENOMIC DNA]</scope>
    <source>
        <strain evidence="2 3">A1</strain>
    </source>
</reference>